<evidence type="ECO:0000313" key="6">
    <source>
        <dbReference type="Proteomes" id="UP001595616"/>
    </source>
</evidence>
<dbReference type="PANTHER" id="PTHR43095:SF2">
    <property type="entry name" value="GLUCONOKINASE"/>
    <property type="match status" value="1"/>
</dbReference>
<dbReference type="Pfam" id="PF00370">
    <property type="entry name" value="FGGY_N"/>
    <property type="match status" value="1"/>
</dbReference>
<proteinExistence type="inferred from homology"/>
<keyword evidence="2" id="KW-0808">Transferase</keyword>
<dbReference type="Proteomes" id="UP001595616">
    <property type="component" value="Unassembled WGS sequence"/>
</dbReference>
<evidence type="ECO:0000256" key="3">
    <source>
        <dbReference type="ARBA" id="ARBA00022777"/>
    </source>
</evidence>
<dbReference type="InterPro" id="IPR043129">
    <property type="entry name" value="ATPase_NBD"/>
</dbReference>
<reference evidence="6" key="1">
    <citation type="journal article" date="2019" name="Int. J. Syst. Evol. Microbiol.">
        <title>The Global Catalogue of Microorganisms (GCM) 10K type strain sequencing project: providing services to taxonomists for standard genome sequencing and annotation.</title>
        <authorList>
            <consortium name="The Broad Institute Genomics Platform"/>
            <consortium name="The Broad Institute Genome Sequencing Center for Infectious Disease"/>
            <person name="Wu L."/>
            <person name="Ma J."/>
        </authorList>
    </citation>
    <scope>NUCLEOTIDE SEQUENCE [LARGE SCALE GENOMIC DNA]</scope>
    <source>
        <strain evidence="6">CECT 7956</strain>
    </source>
</reference>
<evidence type="ECO:0000256" key="1">
    <source>
        <dbReference type="ARBA" id="ARBA00009156"/>
    </source>
</evidence>
<feature type="domain" description="Carbohydrate kinase FGGY N-terminal" evidence="4">
    <location>
        <begin position="4"/>
        <end position="196"/>
    </location>
</feature>
<dbReference type="EMBL" id="JBHRYQ010000001">
    <property type="protein sequence ID" value="MFC3813246.1"/>
    <property type="molecule type" value="Genomic_DNA"/>
</dbReference>
<sequence>MNVIAIFDVGKTNKKVLLFNENYEIVWEQSTSFLEIKDEDGFPSENLNLLTDWVLETYNSILSTREYNLKAVNFSAYGASIVAIDDSNTPLTPLYNYLKPYPENLKKQFYDKFDCKETFENITSSPEMGSLNSGLQIFRMQQEKPDIFNKTKYFLHLPQYLSSLITGQFYTDSTSIGCHTSLWDFTKMKYHRWITDEKINKKLPPFHFSEYPIKLKEEIWVGVGLHDSSAALVPYLASFKEPFILISTGTWNITFNPFAKFIPRAEAIQNDCLYYLNYKEKPVKASRLFAGNEHEIQTARLADFFNVQKDTYKSVKCDEAILKNLKSISQVEFKNRDLSTFETYEIAYHQLVKDIIHQQVASSKLVIG</sequence>
<comment type="similarity">
    <text evidence="1">Belongs to the FGGY kinase family.</text>
</comment>
<keyword evidence="6" id="KW-1185">Reference proteome</keyword>
<dbReference type="SUPFAM" id="SSF53067">
    <property type="entry name" value="Actin-like ATPase domain"/>
    <property type="match status" value="1"/>
</dbReference>
<dbReference type="RefSeq" id="WP_379840148.1">
    <property type="nucleotide sequence ID" value="NZ_JBHRYQ010000001.1"/>
</dbReference>
<gene>
    <name evidence="5" type="ORF">ACFOOI_21450</name>
</gene>
<dbReference type="Gene3D" id="3.30.420.40">
    <property type="match status" value="2"/>
</dbReference>
<dbReference type="InterPro" id="IPR018484">
    <property type="entry name" value="FGGY_N"/>
</dbReference>
<dbReference type="PANTHER" id="PTHR43095">
    <property type="entry name" value="SUGAR KINASE"/>
    <property type="match status" value="1"/>
</dbReference>
<dbReference type="InterPro" id="IPR050406">
    <property type="entry name" value="FGGY_Carb_Kinase"/>
</dbReference>
<accession>A0ABV7Z4P5</accession>
<evidence type="ECO:0000259" key="4">
    <source>
        <dbReference type="Pfam" id="PF00370"/>
    </source>
</evidence>
<keyword evidence="3 5" id="KW-0418">Kinase</keyword>
<evidence type="ECO:0000256" key="2">
    <source>
        <dbReference type="ARBA" id="ARBA00022679"/>
    </source>
</evidence>
<dbReference type="GO" id="GO:0016301">
    <property type="term" value="F:kinase activity"/>
    <property type="evidence" value="ECO:0007669"/>
    <property type="project" value="UniProtKB-KW"/>
</dbReference>
<name>A0ABV7Z4P5_9BACT</name>
<comment type="caution">
    <text evidence="5">The sequence shown here is derived from an EMBL/GenBank/DDBJ whole genome shotgun (WGS) entry which is preliminary data.</text>
</comment>
<protein>
    <submittedName>
        <fullName evidence="5">FGGY family carbohydrate kinase</fullName>
    </submittedName>
</protein>
<organism evidence="5 6">
    <name type="scientific">Lacihabitans lacunae</name>
    <dbReference type="NCBI Taxonomy" id="1028214"/>
    <lineage>
        <taxon>Bacteria</taxon>
        <taxon>Pseudomonadati</taxon>
        <taxon>Bacteroidota</taxon>
        <taxon>Cytophagia</taxon>
        <taxon>Cytophagales</taxon>
        <taxon>Leadbetterellaceae</taxon>
        <taxon>Lacihabitans</taxon>
    </lineage>
</organism>
<evidence type="ECO:0000313" key="5">
    <source>
        <dbReference type="EMBL" id="MFC3813246.1"/>
    </source>
</evidence>